<dbReference type="CDD" id="cd00449">
    <property type="entry name" value="PLPDE_IV"/>
    <property type="match status" value="1"/>
</dbReference>
<evidence type="ECO:0000256" key="5">
    <source>
        <dbReference type="RuleBase" id="RU004516"/>
    </source>
</evidence>
<sequence>MWCFKDGEFVRAEDLRISPFDHGYLYGLGFFETFRTYNGELFLFAEHMQRMRAALATYRIKLPYTDVELKEVIRELTAKSNGEDGYFRLNVSAGDEGLGLQARTYENPTVIIFRKELPPVCREKSAVWLDTIRSQPEQTTRFKSHHYANNILARQEVPSLKDLEGFYVTEQGNVAEGITSNIFWVTNGRMYTPSLETGILNGITRQFVMELARSLEIPLIEGLYRKEDVEQADECFVTTSIQEIVAIRKLGAKEFKGCDGEVYQQLYEAYQKRIEGLRL</sequence>
<evidence type="ECO:0000313" key="6">
    <source>
        <dbReference type="EMBL" id="MEL5989511.1"/>
    </source>
</evidence>
<dbReference type="NCBIfam" id="NF005800">
    <property type="entry name" value="PRK07650.1"/>
    <property type="match status" value="1"/>
</dbReference>
<dbReference type="Gene3D" id="3.20.10.10">
    <property type="entry name" value="D-amino Acid Aminotransferase, subunit A, domain 2"/>
    <property type="match status" value="1"/>
</dbReference>
<dbReference type="InterPro" id="IPR050571">
    <property type="entry name" value="Class-IV_PLP-Dep_Aminotrnsfr"/>
</dbReference>
<proteinExistence type="inferred from homology"/>
<evidence type="ECO:0000256" key="2">
    <source>
        <dbReference type="ARBA" id="ARBA00009320"/>
    </source>
</evidence>
<keyword evidence="6" id="KW-0456">Lyase</keyword>
<gene>
    <name evidence="6" type="primary">pabC</name>
    <name evidence="6" type="ORF">AAF454_13945</name>
</gene>
<dbReference type="Proteomes" id="UP001398420">
    <property type="component" value="Unassembled WGS sequence"/>
</dbReference>
<accession>A0ABU9LRW2</accession>
<dbReference type="SUPFAM" id="SSF56752">
    <property type="entry name" value="D-aminoacid aminotransferase-like PLP-dependent enzymes"/>
    <property type="match status" value="1"/>
</dbReference>
<comment type="similarity">
    <text evidence="2 4">Belongs to the class-IV pyridoxal-phosphate-dependent aminotransferase family.</text>
</comment>
<dbReference type="InterPro" id="IPR018300">
    <property type="entry name" value="Aminotrans_IV_CS"/>
</dbReference>
<keyword evidence="3 5" id="KW-0663">Pyridoxal phosphate</keyword>
<dbReference type="EMBL" id="JBCEWA010000014">
    <property type="protein sequence ID" value="MEL5989511.1"/>
    <property type="molecule type" value="Genomic_DNA"/>
</dbReference>
<keyword evidence="7" id="KW-1185">Reference proteome</keyword>
<protein>
    <submittedName>
        <fullName evidence="6">Aminodeoxychorismate lyase</fullName>
        <ecNumber evidence="6">4.1.3.38</ecNumber>
    </submittedName>
</protein>
<dbReference type="InterPro" id="IPR043131">
    <property type="entry name" value="BCAT-like_N"/>
</dbReference>
<dbReference type="InterPro" id="IPR001544">
    <property type="entry name" value="Aminotrans_IV"/>
</dbReference>
<dbReference type="PANTHER" id="PTHR42743">
    <property type="entry name" value="AMINO-ACID AMINOTRANSFERASE"/>
    <property type="match status" value="1"/>
</dbReference>
<evidence type="ECO:0000256" key="1">
    <source>
        <dbReference type="ARBA" id="ARBA00001933"/>
    </source>
</evidence>
<dbReference type="EC" id="4.1.3.38" evidence="6"/>
<dbReference type="GO" id="GO:0008696">
    <property type="term" value="F:4-amino-4-deoxychorismate lyase activity"/>
    <property type="evidence" value="ECO:0007669"/>
    <property type="project" value="UniProtKB-EC"/>
</dbReference>
<evidence type="ECO:0000256" key="4">
    <source>
        <dbReference type="RuleBase" id="RU004106"/>
    </source>
</evidence>
<organism evidence="6 7">
    <name type="scientific">Kurthia gibsonii</name>
    <dbReference type="NCBI Taxonomy" id="33946"/>
    <lineage>
        <taxon>Bacteria</taxon>
        <taxon>Bacillati</taxon>
        <taxon>Bacillota</taxon>
        <taxon>Bacilli</taxon>
        <taxon>Bacillales</taxon>
        <taxon>Caryophanaceae</taxon>
        <taxon>Kurthia</taxon>
    </lineage>
</organism>
<dbReference type="PANTHER" id="PTHR42743:SF11">
    <property type="entry name" value="AMINODEOXYCHORISMATE LYASE"/>
    <property type="match status" value="1"/>
</dbReference>
<dbReference type="InterPro" id="IPR036038">
    <property type="entry name" value="Aminotransferase-like"/>
</dbReference>
<reference evidence="6 7" key="1">
    <citation type="submission" date="2024-04" db="EMBL/GenBank/DDBJ databases">
        <authorList>
            <person name="Wu Y.S."/>
            <person name="Zhang L."/>
        </authorList>
    </citation>
    <scope>NUCLEOTIDE SEQUENCE [LARGE SCALE GENOMIC DNA]</scope>
    <source>
        <strain evidence="6 7">KG-01</strain>
    </source>
</reference>
<dbReference type="Pfam" id="PF01063">
    <property type="entry name" value="Aminotran_4"/>
    <property type="match status" value="1"/>
</dbReference>
<name>A0ABU9LRW2_9BACL</name>
<evidence type="ECO:0000313" key="7">
    <source>
        <dbReference type="Proteomes" id="UP001398420"/>
    </source>
</evidence>
<dbReference type="PROSITE" id="PS00770">
    <property type="entry name" value="AA_TRANSFER_CLASS_4"/>
    <property type="match status" value="1"/>
</dbReference>
<dbReference type="InterPro" id="IPR043132">
    <property type="entry name" value="BCAT-like_C"/>
</dbReference>
<dbReference type="Gene3D" id="3.30.470.10">
    <property type="match status" value="1"/>
</dbReference>
<evidence type="ECO:0000256" key="3">
    <source>
        <dbReference type="ARBA" id="ARBA00022898"/>
    </source>
</evidence>
<comment type="cofactor">
    <cofactor evidence="1 5">
        <name>pyridoxal 5'-phosphate</name>
        <dbReference type="ChEBI" id="CHEBI:597326"/>
    </cofactor>
</comment>
<comment type="caution">
    <text evidence="6">The sequence shown here is derived from an EMBL/GenBank/DDBJ whole genome shotgun (WGS) entry which is preliminary data.</text>
</comment>
<dbReference type="RefSeq" id="WP_342303182.1">
    <property type="nucleotide sequence ID" value="NZ_JBANCH010000010.1"/>
</dbReference>